<dbReference type="Pfam" id="PF01370">
    <property type="entry name" value="Epimerase"/>
    <property type="match status" value="1"/>
</dbReference>
<dbReference type="Gene3D" id="3.40.50.720">
    <property type="entry name" value="NAD(P)-binding Rossmann-like Domain"/>
    <property type="match status" value="1"/>
</dbReference>
<dbReference type="PANTHER" id="PTHR43245:SF13">
    <property type="entry name" value="UDP-D-APIOSE_UDP-D-XYLOSE SYNTHASE 2"/>
    <property type="match status" value="1"/>
</dbReference>
<accession>A0A0F7ZQU2</accession>
<dbReference type="EMBL" id="KQ030889">
    <property type="protein sequence ID" value="KJZ68458.1"/>
    <property type="molecule type" value="Genomic_DNA"/>
</dbReference>
<evidence type="ECO:0000313" key="2">
    <source>
        <dbReference type="EMBL" id="KJZ68458.1"/>
    </source>
</evidence>
<gene>
    <name evidence="2" type="ORF">HIM_12153</name>
</gene>
<dbReference type="SUPFAM" id="SSF53328">
    <property type="entry name" value="Formyltransferase"/>
    <property type="match status" value="1"/>
</dbReference>
<feature type="domain" description="NAD-dependent epimerase/dehydratase" evidence="1">
    <location>
        <begin position="275"/>
        <end position="526"/>
    </location>
</feature>
<dbReference type="OrthoDB" id="331544at2759"/>
<dbReference type="SUPFAM" id="SSF51735">
    <property type="entry name" value="NAD(P)-binding Rossmann-fold domains"/>
    <property type="match status" value="1"/>
</dbReference>
<name>A0A0F7ZQU2_9HYPO</name>
<dbReference type="Proteomes" id="UP000054481">
    <property type="component" value="Unassembled WGS sequence"/>
</dbReference>
<evidence type="ECO:0000259" key="1">
    <source>
        <dbReference type="Pfam" id="PF01370"/>
    </source>
</evidence>
<dbReference type="InterPro" id="IPR036291">
    <property type="entry name" value="NAD(P)-bd_dom_sf"/>
</dbReference>
<dbReference type="InterPro" id="IPR036477">
    <property type="entry name" value="Formyl_transf_N_sf"/>
</dbReference>
<dbReference type="PANTHER" id="PTHR43245">
    <property type="entry name" value="BIFUNCTIONAL POLYMYXIN RESISTANCE PROTEIN ARNA"/>
    <property type="match status" value="1"/>
</dbReference>
<sequence>MDTLDSRLEDPSAQRTAAVFIHHGTGIGGLRVLLARGVKVILVVTHDDSLQKATSALIKTACKCRGATAPCILMPKQRVSDLIPRIRELYPDLIFVFPYRRTVVAAMQDQARLGTFSLRGSLLEYYSKSPINLGSLPTENERFVTLHKNGPGKSGEAIIEQSTVPVFQSETPSELLQKVSVVVEQVLWNAFPTIVERTFSHMEALVCTLPFPHECDFTAGQGCGLVALPDPTQQAYTASKGVDQTLSSHSLLEKRQFPQIFPVTDCRNEVPSKRIFILGINGFIGHHLCKRILETTDWSVCGIDVSSHRIERLITRAEFLPRVAFKEADIEASWSWIESHIGESDVIIPLAAISTPASYIKTPLRIFELDFETNLRVVRLVVQKGKRLIFPSTSEVYGMCHDSEFDPDSSELICGPIKKTRWMYSCAKQLLDRVIFAYGNEGLDYTLFRPFNWIGPGLDTLDTSKPGISRVTSQFLGNIIRGETISLVDGGSQRRAFTYIDDGIDALTKIIVNENGVATGKIYNIGNPANYCTIRTLATMMIKAAAADEQFAELSGQVQLQDCRSTTYYGEGYQDLQHRLPSITETMADLQWSPLVSLEDAITRLFRELRVEGSPI</sequence>
<dbReference type="InterPro" id="IPR001509">
    <property type="entry name" value="Epimerase_deHydtase"/>
</dbReference>
<protein>
    <recommendedName>
        <fullName evidence="1">NAD-dependent epimerase/dehydratase domain-containing protein</fullName>
    </recommendedName>
</protein>
<evidence type="ECO:0000313" key="3">
    <source>
        <dbReference type="Proteomes" id="UP000054481"/>
    </source>
</evidence>
<proteinExistence type="predicted"/>
<organism evidence="2 3">
    <name type="scientific">Hirsutella minnesotensis 3608</name>
    <dbReference type="NCBI Taxonomy" id="1043627"/>
    <lineage>
        <taxon>Eukaryota</taxon>
        <taxon>Fungi</taxon>
        <taxon>Dikarya</taxon>
        <taxon>Ascomycota</taxon>
        <taxon>Pezizomycotina</taxon>
        <taxon>Sordariomycetes</taxon>
        <taxon>Hypocreomycetidae</taxon>
        <taxon>Hypocreales</taxon>
        <taxon>Ophiocordycipitaceae</taxon>
        <taxon>Hirsutella</taxon>
    </lineage>
</organism>
<dbReference type="Gene3D" id="3.40.50.170">
    <property type="entry name" value="Formyl transferase, N-terminal domain"/>
    <property type="match status" value="1"/>
</dbReference>
<keyword evidence="3" id="KW-1185">Reference proteome</keyword>
<reference evidence="2 3" key="1">
    <citation type="journal article" date="2014" name="Genome Biol. Evol.">
        <title>Comparative genomics and transcriptomics analyses reveal divergent lifestyle features of nematode endoparasitic fungus Hirsutella minnesotensis.</title>
        <authorList>
            <person name="Lai Y."/>
            <person name="Liu K."/>
            <person name="Zhang X."/>
            <person name="Zhang X."/>
            <person name="Li K."/>
            <person name="Wang N."/>
            <person name="Shu C."/>
            <person name="Wu Y."/>
            <person name="Wang C."/>
            <person name="Bushley K.E."/>
            <person name="Xiang M."/>
            <person name="Liu X."/>
        </authorList>
    </citation>
    <scope>NUCLEOTIDE SEQUENCE [LARGE SCALE GENOMIC DNA]</scope>
    <source>
        <strain evidence="2 3">3608</strain>
    </source>
</reference>
<dbReference type="InterPro" id="IPR050177">
    <property type="entry name" value="Lipid_A_modif_metabolic_enz"/>
</dbReference>
<dbReference type="AlphaFoldDB" id="A0A0F7ZQU2"/>
<dbReference type="NCBIfam" id="NF008872">
    <property type="entry name" value="PRK11908.1"/>
    <property type="match status" value="1"/>
</dbReference>